<dbReference type="RefSeq" id="WP_126551291.1">
    <property type="nucleotide sequence ID" value="NZ_BIFS01000001.1"/>
</dbReference>
<comment type="caution">
    <text evidence="1">The sequence shown here is derived from an EMBL/GenBank/DDBJ whole genome shotgun (WGS) entry which is preliminary data.</text>
</comment>
<dbReference type="AlphaFoldDB" id="A0A402AK23"/>
<protein>
    <submittedName>
        <fullName evidence="1">Uncharacterized protein</fullName>
    </submittedName>
</protein>
<proteinExistence type="predicted"/>
<reference evidence="2" key="1">
    <citation type="submission" date="2018-12" db="EMBL/GenBank/DDBJ databases">
        <title>Tengunoibacter tsumagoiensis gen. nov., sp. nov., Dictyobacter kobayashii sp. nov., D. alpinus sp. nov., and D. joshuensis sp. nov. and description of Dictyobacteraceae fam. nov. within the order Ktedonobacterales isolated from Tengu-no-mugimeshi.</title>
        <authorList>
            <person name="Wang C.M."/>
            <person name="Zheng Y."/>
            <person name="Sakai Y."/>
            <person name="Toyoda A."/>
            <person name="Minakuchi Y."/>
            <person name="Abe K."/>
            <person name="Yokota A."/>
            <person name="Yabe S."/>
        </authorList>
    </citation>
    <scope>NUCLEOTIDE SEQUENCE [LARGE SCALE GENOMIC DNA]</scope>
    <source>
        <strain evidence="2">Uno11</strain>
    </source>
</reference>
<accession>A0A402AK23</accession>
<organism evidence="1 2">
    <name type="scientific">Dictyobacter kobayashii</name>
    <dbReference type="NCBI Taxonomy" id="2014872"/>
    <lineage>
        <taxon>Bacteria</taxon>
        <taxon>Bacillati</taxon>
        <taxon>Chloroflexota</taxon>
        <taxon>Ktedonobacteria</taxon>
        <taxon>Ktedonobacterales</taxon>
        <taxon>Dictyobacteraceae</taxon>
        <taxon>Dictyobacter</taxon>
    </lineage>
</organism>
<name>A0A402AK23_9CHLR</name>
<dbReference type="OrthoDB" id="152723at2"/>
<sequence length="270" mass="30813">MRIQDEQKVQQCALANIEASLTLATAGTLCVYAGSSRIRAGINLIVESTVVAQIAQAYDNLVSEPPHEDMYNVAITEPVRLTLTPTEVDFEIVLQDLTKHLLYLYSALRNLQLSYARYQAARETMDTSYQNPSSEIFQDARVFATLQRQAIWRHLMLCINLHNDTLMSASRVNLLWHKFKQQLPNQSTFSSHEIIEVITTVWQENAPEIAEYNLPAFGIKTPLAILDLLAIQPAQHRPILLLDNNWHKSMAQLEQVYHQTLETFYDDEGE</sequence>
<dbReference type="EMBL" id="BIFS01000001">
    <property type="protein sequence ID" value="GCE19409.1"/>
    <property type="molecule type" value="Genomic_DNA"/>
</dbReference>
<dbReference type="Proteomes" id="UP000287188">
    <property type="component" value="Unassembled WGS sequence"/>
</dbReference>
<evidence type="ECO:0000313" key="2">
    <source>
        <dbReference type="Proteomes" id="UP000287188"/>
    </source>
</evidence>
<evidence type="ECO:0000313" key="1">
    <source>
        <dbReference type="EMBL" id="GCE19409.1"/>
    </source>
</evidence>
<keyword evidence="2" id="KW-1185">Reference proteome</keyword>
<gene>
    <name evidence="1" type="ORF">KDK_32090</name>
</gene>